<dbReference type="EMBL" id="CP134879">
    <property type="protein sequence ID" value="WNM23798.1"/>
    <property type="molecule type" value="Genomic_DNA"/>
</dbReference>
<keyword evidence="4 8" id="KW-0406">Ion transport</keyword>
<evidence type="ECO:0000313" key="10">
    <source>
        <dbReference type="EMBL" id="WNM26637.1"/>
    </source>
</evidence>
<comment type="subcellular location">
    <subcellularLocation>
        <location evidence="8">Cell membrane</location>
        <topology evidence="8">Peripheral membrane protein</topology>
    </subcellularLocation>
    <subcellularLocation>
        <location evidence="1">Membrane</location>
    </subcellularLocation>
</comment>
<dbReference type="Gene3D" id="1.10.520.20">
    <property type="entry name" value="N-terminal domain of the delta subunit of the F1F0-ATP synthase"/>
    <property type="match status" value="1"/>
</dbReference>
<name>A0AA96J8W2_9MICO</name>
<evidence type="ECO:0000256" key="4">
    <source>
        <dbReference type="ARBA" id="ARBA00023065"/>
    </source>
</evidence>
<evidence type="ECO:0000313" key="11">
    <source>
        <dbReference type="Proteomes" id="UP001304125"/>
    </source>
</evidence>
<gene>
    <name evidence="8" type="primary">atpH</name>
    <name evidence="9" type="ORF">RN606_10555</name>
    <name evidence="10" type="ORF">RN607_10555</name>
</gene>
<dbReference type="SUPFAM" id="SSF47928">
    <property type="entry name" value="N-terminal domain of the delta subunit of the F1F0-ATP synthase"/>
    <property type="match status" value="1"/>
</dbReference>
<dbReference type="PROSITE" id="PS00389">
    <property type="entry name" value="ATPASE_DELTA"/>
    <property type="match status" value="1"/>
</dbReference>
<keyword evidence="6 8" id="KW-0139">CF(1)</keyword>
<dbReference type="NCBIfam" id="NF009967">
    <property type="entry name" value="PRK13430.1"/>
    <property type="match status" value="1"/>
</dbReference>
<sequence length="270" mass="28870">MRGTSQSSRAAVLREFEPVAIAAGAEGMTLASQLFVVVDALDGSGSLRRALSDPARDGSAKSALVSQLFSSLDSRVIDVVSAFAGRRWSEDEDIVVSIEDAGVNALLASAQADGSLEAVEDELFHVQRLLEGERDLLVALSNRSVSREVRLELLEGILKGRLSAVTTALLNRAVSKVRGQRLITTVKQLVETAAERRGRLLASVVSAVELSASQRQRLSAILERAYGRQVQLNVAVDPAVLGGIKVQVGTEVVDGTVFARLDEARRRLVS</sequence>
<dbReference type="InterPro" id="IPR000711">
    <property type="entry name" value="ATPase_OSCP/dsu"/>
</dbReference>
<dbReference type="InterPro" id="IPR020781">
    <property type="entry name" value="ATPase_OSCP/d_CS"/>
</dbReference>
<evidence type="ECO:0000256" key="5">
    <source>
        <dbReference type="ARBA" id="ARBA00023136"/>
    </source>
</evidence>
<evidence type="ECO:0000313" key="9">
    <source>
        <dbReference type="EMBL" id="WNM23798.1"/>
    </source>
</evidence>
<evidence type="ECO:0000256" key="7">
    <source>
        <dbReference type="ARBA" id="ARBA00023310"/>
    </source>
</evidence>
<keyword evidence="5 8" id="KW-0472">Membrane</keyword>
<evidence type="ECO:0000256" key="3">
    <source>
        <dbReference type="ARBA" id="ARBA00022781"/>
    </source>
</evidence>
<dbReference type="HAMAP" id="MF_01416">
    <property type="entry name" value="ATP_synth_delta_bact"/>
    <property type="match status" value="1"/>
</dbReference>
<dbReference type="GO" id="GO:0005886">
    <property type="term" value="C:plasma membrane"/>
    <property type="evidence" value="ECO:0007669"/>
    <property type="project" value="UniProtKB-SubCell"/>
</dbReference>
<reference evidence="10 11" key="1">
    <citation type="submission" date="2023-09" db="EMBL/GenBank/DDBJ databases">
        <title>Demequina sp. a novel bacteria isolated from Capsicum annuum.</title>
        <authorList>
            <person name="Humaira Z."/>
            <person name="Lee J."/>
            <person name="Cho D."/>
        </authorList>
    </citation>
    <scope>NUCLEOTIDE SEQUENCE</scope>
    <source>
        <strain evidence="9 11">OYTSA14</strain>
        <strain evidence="10">PMTSA13</strain>
    </source>
</reference>
<protein>
    <recommendedName>
        <fullName evidence="8">ATP synthase subunit delta</fullName>
    </recommendedName>
    <alternativeName>
        <fullName evidence="8">ATP synthase F(1) sector subunit delta</fullName>
    </alternativeName>
    <alternativeName>
        <fullName evidence="8">F-type ATPase subunit delta</fullName>
        <shortName evidence="8">F-ATPase subunit delta</shortName>
    </alternativeName>
</protein>
<evidence type="ECO:0000256" key="8">
    <source>
        <dbReference type="HAMAP-Rule" id="MF_01416"/>
    </source>
</evidence>
<dbReference type="PRINTS" id="PR00125">
    <property type="entry name" value="ATPASEDELTA"/>
</dbReference>
<dbReference type="GO" id="GO:0046933">
    <property type="term" value="F:proton-transporting ATP synthase activity, rotational mechanism"/>
    <property type="evidence" value="ECO:0007669"/>
    <property type="project" value="UniProtKB-UniRule"/>
</dbReference>
<evidence type="ECO:0000256" key="2">
    <source>
        <dbReference type="ARBA" id="ARBA00022448"/>
    </source>
</evidence>
<accession>A0AA96J8W2</accession>
<dbReference type="NCBIfam" id="TIGR01145">
    <property type="entry name" value="ATP_synt_delta"/>
    <property type="match status" value="1"/>
</dbReference>
<keyword evidence="8" id="KW-1003">Cell membrane</keyword>
<dbReference type="EMBL" id="CP134880">
    <property type="protein sequence ID" value="WNM26637.1"/>
    <property type="molecule type" value="Genomic_DNA"/>
</dbReference>
<proteinExistence type="inferred from homology"/>
<dbReference type="KEGG" id="dcp:RN607_10555"/>
<keyword evidence="2 8" id="KW-0813">Transport</keyword>
<dbReference type="Proteomes" id="UP001304125">
    <property type="component" value="Chromosome"/>
</dbReference>
<dbReference type="GO" id="GO:0045259">
    <property type="term" value="C:proton-transporting ATP synthase complex"/>
    <property type="evidence" value="ECO:0007669"/>
    <property type="project" value="UniProtKB-KW"/>
</dbReference>
<dbReference type="InterPro" id="IPR026015">
    <property type="entry name" value="ATP_synth_OSCP/delta_N_sf"/>
</dbReference>
<keyword evidence="3 8" id="KW-0375">Hydrogen ion transport</keyword>
<accession>A0AA96F605</accession>
<dbReference type="AlphaFoldDB" id="A0AA96J8W2"/>
<keyword evidence="11" id="KW-1185">Reference proteome</keyword>
<dbReference type="Pfam" id="PF00213">
    <property type="entry name" value="OSCP"/>
    <property type="match status" value="1"/>
</dbReference>
<dbReference type="RefSeq" id="WP_313496986.1">
    <property type="nucleotide sequence ID" value="NZ_CP134879.1"/>
</dbReference>
<evidence type="ECO:0000256" key="1">
    <source>
        <dbReference type="ARBA" id="ARBA00004370"/>
    </source>
</evidence>
<comment type="function">
    <text evidence="8">This protein is part of the stalk that links CF(0) to CF(1). It either transmits conformational changes from CF(0) to CF(1) or is implicated in proton conduction.</text>
</comment>
<dbReference type="PANTHER" id="PTHR11910">
    <property type="entry name" value="ATP SYNTHASE DELTA CHAIN"/>
    <property type="match status" value="1"/>
</dbReference>
<comment type="function">
    <text evidence="8">F(1)F(0) ATP synthase produces ATP from ADP in the presence of a proton or sodium gradient. F-type ATPases consist of two structural domains, F(1) containing the extramembraneous catalytic core and F(0) containing the membrane proton channel, linked together by a central stalk and a peripheral stalk. During catalysis, ATP synthesis in the catalytic domain of F(1) is coupled via a rotary mechanism of the central stalk subunits to proton translocation.</text>
</comment>
<evidence type="ECO:0000256" key="6">
    <source>
        <dbReference type="ARBA" id="ARBA00023196"/>
    </source>
</evidence>
<organism evidence="10">
    <name type="scientific">Demequina capsici</name>
    <dbReference type="NCBI Taxonomy" id="3075620"/>
    <lineage>
        <taxon>Bacteria</taxon>
        <taxon>Bacillati</taxon>
        <taxon>Actinomycetota</taxon>
        <taxon>Actinomycetes</taxon>
        <taxon>Micrococcales</taxon>
        <taxon>Demequinaceae</taxon>
        <taxon>Demequina</taxon>
    </lineage>
</organism>
<keyword evidence="7 8" id="KW-0066">ATP synthesis</keyword>
<comment type="similarity">
    <text evidence="8">Belongs to the ATPase delta chain family.</text>
</comment>
<dbReference type="Proteomes" id="UP001303408">
    <property type="component" value="Chromosome"/>
</dbReference>